<evidence type="ECO:0000313" key="1">
    <source>
        <dbReference type="EMBL" id="CAD7402342.1"/>
    </source>
</evidence>
<dbReference type="AlphaFoldDB" id="A0A7R9CTV6"/>
<reference evidence="1" key="1">
    <citation type="submission" date="2020-11" db="EMBL/GenBank/DDBJ databases">
        <authorList>
            <person name="Tran Van P."/>
        </authorList>
    </citation>
    <scope>NUCLEOTIDE SEQUENCE</scope>
</reference>
<gene>
    <name evidence="1" type="ORF">TCEB3V08_LOCUS6443</name>
</gene>
<sequence>MFPDSDIAKNFHCSHTKTSVTFVASSLVGQHQQVALVGKSRLMLPAQQITLVTNGVGGEGSREEKYLVQNSAATLVSVSEERSLSPATISPAPVIVQAAYTNYRSVQHSENA</sequence>
<dbReference type="EMBL" id="OC318517">
    <property type="protein sequence ID" value="CAD7402342.1"/>
    <property type="molecule type" value="Genomic_DNA"/>
</dbReference>
<name>A0A7R9CTV6_TIMCR</name>
<protein>
    <submittedName>
        <fullName evidence="1">Uncharacterized protein</fullName>
    </submittedName>
</protein>
<proteinExistence type="predicted"/>
<accession>A0A7R9CTV6</accession>
<organism evidence="1">
    <name type="scientific">Timema cristinae</name>
    <name type="common">Walking stick</name>
    <dbReference type="NCBI Taxonomy" id="61476"/>
    <lineage>
        <taxon>Eukaryota</taxon>
        <taxon>Metazoa</taxon>
        <taxon>Ecdysozoa</taxon>
        <taxon>Arthropoda</taxon>
        <taxon>Hexapoda</taxon>
        <taxon>Insecta</taxon>
        <taxon>Pterygota</taxon>
        <taxon>Neoptera</taxon>
        <taxon>Polyneoptera</taxon>
        <taxon>Phasmatodea</taxon>
        <taxon>Timematodea</taxon>
        <taxon>Timematoidea</taxon>
        <taxon>Timematidae</taxon>
        <taxon>Timema</taxon>
    </lineage>
</organism>